<evidence type="ECO:0000256" key="1">
    <source>
        <dbReference type="ARBA" id="ARBA00022737"/>
    </source>
</evidence>
<dbReference type="Pfam" id="PF13041">
    <property type="entry name" value="PPR_2"/>
    <property type="match status" value="4"/>
</dbReference>
<dbReference type="RefSeq" id="XP_022986979.1">
    <property type="nucleotide sequence ID" value="XM_023131211.1"/>
</dbReference>
<dbReference type="Pfam" id="PF01535">
    <property type="entry name" value="PPR"/>
    <property type="match status" value="4"/>
</dbReference>
<feature type="repeat" description="PPR" evidence="2">
    <location>
        <begin position="69"/>
        <end position="103"/>
    </location>
</feature>
<dbReference type="PANTHER" id="PTHR47926:SF452">
    <property type="entry name" value="PENTATRICOPEPTIDE REPEAT-CONTAINING PROTEIN"/>
    <property type="match status" value="1"/>
</dbReference>
<gene>
    <name evidence="4" type="primary">LOC111484569</name>
</gene>
<dbReference type="FunFam" id="1.25.40.10:FF:000436">
    <property type="entry name" value="Pentatricopeptide repeat-containing protein At5g39350 family"/>
    <property type="match status" value="1"/>
</dbReference>
<dbReference type="PANTHER" id="PTHR47926">
    <property type="entry name" value="PENTATRICOPEPTIDE REPEAT-CONTAINING PROTEIN"/>
    <property type="match status" value="1"/>
</dbReference>
<organism evidence="3 4">
    <name type="scientific">Cucurbita maxima</name>
    <name type="common">Pumpkin</name>
    <name type="synonym">Winter squash</name>
    <dbReference type="NCBI Taxonomy" id="3661"/>
    <lineage>
        <taxon>Eukaryota</taxon>
        <taxon>Viridiplantae</taxon>
        <taxon>Streptophyta</taxon>
        <taxon>Embryophyta</taxon>
        <taxon>Tracheophyta</taxon>
        <taxon>Spermatophyta</taxon>
        <taxon>Magnoliopsida</taxon>
        <taxon>eudicotyledons</taxon>
        <taxon>Gunneridae</taxon>
        <taxon>Pentapetalae</taxon>
        <taxon>rosids</taxon>
        <taxon>fabids</taxon>
        <taxon>Cucurbitales</taxon>
        <taxon>Cucurbitaceae</taxon>
        <taxon>Cucurbiteae</taxon>
        <taxon>Cucurbita</taxon>
    </lineage>
</organism>
<name>A0A6J1JHK4_CUCMA</name>
<dbReference type="InterPro" id="IPR011990">
    <property type="entry name" value="TPR-like_helical_dom_sf"/>
</dbReference>
<protein>
    <submittedName>
        <fullName evidence="4">Pentatricopeptide repeat-containing protein At5g27110</fullName>
    </submittedName>
</protein>
<evidence type="ECO:0000313" key="3">
    <source>
        <dbReference type="Proteomes" id="UP000504608"/>
    </source>
</evidence>
<dbReference type="Proteomes" id="UP000504608">
    <property type="component" value="Unplaced"/>
</dbReference>
<dbReference type="GO" id="GO:0099402">
    <property type="term" value="P:plant organ development"/>
    <property type="evidence" value="ECO:0007669"/>
    <property type="project" value="UniProtKB-ARBA"/>
</dbReference>
<dbReference type="NCBIfam" id="TIGR00756">
    <property type="entry name" value="PPR"/>
    <property type="match status" value="5"/>
</dbReference>
<feature type="repeat" description="PPR" evidence="2">
    <location>
        <begin position="171"/>
        <end position="205"/>
    </location>
</feature>
<dbReference type="FunFam" id="1.25.40.10:FF:000158">
    <property type="entry name" value="pentatricopeptide repeat-containing protein At2g33680"/>
    <property type="match status" value="1"/>
</dbReference>
<dbReference type="GO" id="GO:0009451">
    <property type="term" value="P:RNA modification"/>
    <property type="evidence" value="ECO:0007669"/>
    <property type="project" value="InterPro"/>
</dbReference>
<feature type="repeat" description="PPR" evidence="2">
    <location>
        <begin position="612"/>
        <end position="646"/>
    </location>
</feature>
<dbReference type="OrthoDB" id="185373at2759"/>
<dbReference type="GeneID" id="111484569"/>
<dbReference type="FunFam" id="1.25.40.10:FF:000285">
    <property type="entry name" value="Pentatricopeptide repeat-containing protein, chloroplastic"/>
    <property type="match status" value="1"/>
</dbReference>
<keyword evidence="3" id="KW-1185">Reference proteome</keyword>
<dbReference type="GO" id="GO:0003723">
    <property type="term" value="F:RNA binding"/>
    <property type="evidence" value="ECO:0007669"/>
    <property type="project" value="InterPro"/>
</dbReference>
<feature type="repeat" description="PPR" evidence="2">
    <location>
        <begin position="373"/>
        <end position="407"/>
    </location>
</feature>
<dbReference type="PROSITE" id="PS51375">
    <property type="entry name" value="PPR"/>
    <property type="match status" value="7"/>
</dbReference>
<dbReference type="SUPFAM" id="SSF48452">
    <property type="entry name" value="TPR-like"/>
    <property type="match status" value="1"/>
</dbReference>
<dbReference type="KEGG" id="cmax:111484569"/>
<keyword evidence="1" id="KW-0677">Repeat</keyword>
<accession>A0A6J1JHK4</accession>
<sequence>MDYMTLLSALRTCASSKLLKQGKLIHQRIFCSGFQSNLTLCKALIGFYFSCYDYRSAELVFQTNDCPLDVSLWNALLSAYTKSFRFVEALQLFDQLKSHSHVRPDCYTYPVVLKACGGLGRVVYGRRIHNHLIKTGLIWDVFVGSSMMNMYAKCDQFHDAVNLFDEFPQRDVGCWNAVISCYFQDDKPEAALKMFDKMKELGFEPNSVTFTVVVSSCARLLNLERGKEIHRELIDRSVLLDDFVLSALVDMYGKCGCLEMAKEVFEQIPRKNAMTWNSMITGYSLKGDSRSCIELLMRMSYEGTEPTLTTLTSIIYASSRSVQLRHGKFIHGYILRNRIDVDIFIDVSLIDFYFKCGSVSSAETVFRNVSKNEVVSWNVMISGYVMVGNHIQALCVYDNMKEHHVKPDAVTFSSTLSACSQLAALDKGRELHHCIISHKLECNEIVMGALLDMYAKCGDVNEARKLFHQLPERDLVSWTSMITAYGSHGQASEALRLFDAMQKSNVRADSVTFLAVLSACSHAGLVDEGYIYFNEMITQYDIRPGIEHYSCLIDLLGRAGRLHEAYEILERSEETRNDTGLLSTLFSACRLHNDFGLGKQIGKLLMEVHPDDPSTYILLSNMYASVNKWEEVRNVRRKMKELGLKKRPGCSWIEINQRIQPFFVEDKSNPVVDGVYECLSTLACHMEKNELEVLQISKKLVHR</sequence>
<feature type="repeat" description="PPR" evidence="2">
    <location>
        <begin position="443"/>
        <end position="473"/>
    </location>
</feature>
<evidence type="ECO:0000256" key="2">
    <source>
        <dbReference type="PROSITE-ProRule" id="PRU00708"/>
    </source>
</evidence>
<dbReference type="InterPro" id="IPR046848">
    <property type="entry name" value="E_motif"/>
</dbReference>
<proteinExistence type="predicted"/>
<dbReference type="AlphaFoldDB" id="A0A6J1JHK4"/>
<feature type="repeat" description="PPR" evidence="2">
    <location>
        <begin position="474"/>
        <end position="508"/>
    </location>
</feature>
<dbReference type="InterPro" id="IPR002885">
    <property type="entry name" value="PPR_rpt"/>
</dbReference>
<evidence type="ECO:0000313" key="4">
    <source>
        <dbReference type="RefSeq" id="XP_022986979.1"/>
    </source>
</evidence>
<feature type="repeat" description="PPR" evidence="2">
    <location>
        <begin position="272"/>
        <end position="306"/>
    </location>
</feature>
<dbReference type="FunFam" id="1.25.40.10:FF:000344">
    <property type="entry name" value="Pentatricopeptide repeat-containing protein"/>
    <property type="match status" value="1"/>
</dbReference>
<dbReference type="Pfam" id="PF20431">
    <property type="entry name" value="E_motif"/>
    <property type="match status" value="1"/>
</dbReference>
<dbReference type="InterPro" id="IPR046960">
    <property type="entry name" value="PPR_At4g14850-like_plant"/>
</dbReference>
<reference evidence="4" key="1">
    <citation type="submission" date="2025-08" db="UniProtKB">
        <authorList>
            <consortium name="RefSeq"/>
        </authorList>
    </citation>
    <scope>IDENTIFICATION</scope>
    <source>
        <tissue evidence="4">Young leaves</tissue>
    </source>
</reference>
<dbReference type="Gene3D" id="1.25.40.10">
    <property type="entry name" value="Tetratricopeptide repeat domain"/>
    <property type="match status" value="6"/>
</dbReference>